<dbReference type="Pfam" id="PF04773">
    <property type="entry name" value="FecR"/>
    <property type="match status" value="1"/>
</dbReference>
<sequence>MAQGAENIIVNDDLLSKYFSGEASPEEAIAIDEWKLSNEINQQEFSSLWSVWNHASLRTHKVGDIQSAWQELQPLPKRLPSRRITLLRWAAAASVLFTVVISAALLFKINNKTPQQKTVTASLHKTTQQVLACGSRVTIFPGSSLTYPLSSEGDERHVILNGSGYFDVKTLANKPFIVTAGPVRIKVLGTAFHVSETDTAITIKVVSGKILTSAAGQQLIISGGETGKYLKNEKQLVQVQEQYTFHFDNENLAVVIAALSRAYHKKIIIRDPEIATLKISSNFENKSLDYILEVIAITLNVKYTPNPNNDEIYFDNAN</sequence>
<evidence type="ECO:0000256" key="1">
    <source>
        <dbReference type="SAM" id="Phobius"/>
    </source>
</evidence>
<dbReference type="STRING" id="104663.SAMN04488121_101775"/>
<protein>
    <submittedName>
        <fullName evidence="4">Ferric-dicitrate binding protein FerR, regulates iron transport through sigma-19</fullName>
    </submittedName>
</protein>
<dbReference type="InterPro" id="IPR012373">
    <property type="entry name" value="Ferrdict_sens_TM"/>
</dbReference>
<keyword evidence="1" id="KW-0812">Transmembrane</keyword>
<name>A0A1G7IAD4_CHIFI</name>
<dbReference type="PIRSF" id="PIRSF018266">
    <property type="entry name" value="FecR"/>
    <property type="match status" value="1"/>
</dbReference>
<feature type="transmembrane region" description="Helical" evidence="1">
    <location>
        <begin position="86"/>
        <end position="107"/>
    </location>
</feature>
<evidence type="ECO:0000313" key="5">
    <source>
        <dbReference type="Proteomes" id="UP000199045"/>
    </source>
</evidence>
<keyword evidence="1" id="KW-1133">Transmembrane helix</keyword>
<dbReference type="OrthoDB" id="1452822at2"/>
<dbReference type="AlphaFoldDB" id="A0A1G7IAD4"/>
<feature type="domain" description="FecR protein" evidence="2">
    <location>
        <begin position="126"/>
        <end position="210"/>
    </location>
</feature>
<dbReference type="PANTHER" id="PTHR30273:SF2">
    <property type="entry name" value="PROTEIN FECR"/>
    <property type="match status" value="1"/>
</dbReference>
<dbReference type="EMBL" id="FNBN01000001">
    <property type="protein sequence ID" value="SDF09642.1"/>
    <property type="molecule type" value="Genomic_DNA"/>
</dbReference>
<accession>A0A1G7IAD4</accession>
<proteinExistence type="predicted"/>
<dbReference type="PANTHER" id="PTHR30273">
    <property type="entry name" value="PERIPLASMIC SIGNAL SENSOR AND SIGMA FACTOR ACTIVATOR FECR-RELATED"/>
    <property type="match status" value="1"/>
</dbReference>
<dbReference type="InterPro" id="IPR032508">
    <property type="entry name" value="FecR_C"/>
</dbReference>
<gene>
    <name evidence="4" type="ORF">SAMN04488121_101775</name>
</gene>
<reference evidence="4 5" key="1">
    <citation type="submission" date="2016-10" db="EMBL/GenBank/DDBJ databases">
        <authorList>
            <person name="de Groot N.N."/>
        </authorList>
    </citation>
    <scope>NUCLEOTIDE SEQUENCE [LARGE SCALE GENOMIC DNA]</scope>
    <source>
        <strain evidence="4 5">DSM 527</strain>
    </source>
</reference>
<evidence type="ECO:0000259" key="3">
    <source>
        <dbReference type="Pfam" id="PF16344"/>
    </source>
</evidence>
<dbReference type="Gene3D" id="3.55.50.30">
    <property type="match status" value="1"/>
</dbReference>
<dbReference type="GO" id="GO:0016989">
    <property type="term" value="F:sigma factor antagonist activity"/>
    <property type="evidence" value="ECO:0007669"/>
    <property type="project" value="TreeGrafter"/>
</dbReference>
<dbReference type="InterPro" id="IPR006860">
    <property type="entry name" value="FecR"/>
</dbReference>
<dbReference type="Pfam" id="PF16344">
    <property type="entry name" value="FecR_C"/>
    <property type="match status" value="1"/>
</dbReference>
<evidence type="ECO:0000259" key="2">
    <source>
        <dbReference type="Pfam" id="PF04773"/>
    </source>
</evidence>
<dbReference type="RefSeq" id="WP_089828896.1">
    <property type="nucleotide sequence ID" value="NZ_FNBN01000001.1"/>
</dbReference>
<dbReference type="Gene3D" id="2.60.120.1440">
    <property type="match status" value="1"/>
</dbReference>
<feature type="domain" description="Protein FecR C-terminal" evidence="3">
    <location>
        <begin position="245"/>
        <end position="312"/>
    </location>
</feature>
<evidence type="ECO:0000313" key="4">
    <source>
        <dbReference type="EMBL" id="SDF09642.1"/>
    </source>
</evidence>
<keyword evidence="1" id="KW-0472">Membrane</keyword>
<organism evidence="4 5">
    <name type="scientific">Chitinophaga filiformis</name>
    <name type="common">Myxococcus filiformis</name>
    <name type="synonym">Flexibacter filiformis</name>
    <dbReference type="NCBI Taxonomy" id="104663"/>
    <lineage>
        <taxon>Bacteria</taxon>
        <taxon>Pseudomonadati</taxon>
        <taxon>Bacteroidota</taxon>
        <taxon>Chitinophagia</taxon>
        <taxon>Chitinophagales</taxon>
        <taxon>Chitinophagaceae</taxon>
        <taxon>Chitinophaga</taxon>
    </lineage>
</organism>
<dbReference type="Proteomes" id="UP000199045">
    <property type="component" value="Unassembled WGS sequence"/>
</dbReference>